<gene>
    <name evidence="1" type="ORF">KPL71_018822</name>
</gene>
<protein>
    <submittedName>
        <fullName evidence="1">Microsomal glutathione s-transferase</fullName>
    </submittedName>
</protein>
<reference evidence="2" key="1">
    <citation type="journal article" date="2023" name="Hortic. Res.">
        <title>A chromosome-level phased genome enabling allele-level studies in sweet orange: a case study on citrus Huanglongbing tolerance.</title>
        <authorList>
            <person name="Wu B."/>
            <person name="Yu Q."/>
            <person name="Deng Z."/>
            <person name="Duan Y."/>
            <person name="Luo F."/>
            <person name="Gmitter F. Jr."/>
        </authorList>
    </citation>
    <scope>NUCLEOTIDE SEQUENCE [LARGE SCALE GENOMIC DNA]</scope>
    <source>
        <strain evidence="2">cv. Valencia</strain>
    </source>
</reference>
<organism evidence="1 2">
    <name type="scientific">Citrus sinensis</name>
    <name type="common">Sweet orange</name>
    <name type="synonym">Citrus aurantium var. sinensis</name>
    <dbReference type="NCBI Taxonomy" id="2711"/>
    <lineage>
        <taxon>Eukaryota</taxon>
        <taxon>Viridiplantae</taxon>
        <taxon>Streptophyta</taxon>
        <taxon>Embryophyta</taxon>
        <taxon>Tracheophyta</taxon>
        <taxon>Spermatophyta</taxon>
        <taxon>Magnoliopsida</taxon>
        <taxon>eudicotyledons</taxon>
        <taxon>Gunneridae</taxon>
        <taxon>Pentapetalae</taxon>
        <taxon>rosids</taxon>
        <taxon>malvids</taxon>
        <taxon>Sapindales</taxon>
        <taxon>Rutaceae</taxon>
        <taxon>Aurantioideae</taxon>
        <taxon>Citrus</taxon>
    </lineage>
</organism>
<evidence type="ECO:0000313" key="2">
    <source>
        <dbReference type="Proteomes" id="UP000829398"/>
    </source>
</evidence>
<evidence type="ECO:0000313" key="1">
    <source>
        <dbReference type="EMBL" id="KAH9738530.1"/>
    </source>
</evidence>
<proteinExistence type="predicted"/>
<dbReference type="Proteomes" id="UP000829398">
    <property type="component" value="Chromosome 6"/>
</dbReference>
<keyword evidence="2" id="KW-1185">Reference proteome</keyword>
<accession>A0ACB8K189</accession>
<name>A0ACB8K189_CITSI</name>
<dbReference type="EMBL" id="CM039175">
    <property type="protein sequence ID" value="KAH9738530.1"/>
    <property type="molecule type" value="Genomic_DNA"/>
</dbReference>
<sequence>MFSSIDSTVAAATQFLPTEYGYVALVLVFYCFLNFWMGFQVGAARKKYKVPYPTLYAVESENKEAKLFNCVQRGHQNSLELMPVFFMLMIVGGLKHPCVCAVLGSLFTVTRFFYFKGYATGDPQKRLAIGEEKGPFLMLTFIPCRLHFGITSIEIL</sequence>
<comment type="caution">
    <text evidence="1">The sequence shown here is derived from an EMBL/GenBank/DDBJ whole genome shotgun (WGS) entry which is preliminary data.</text>
</comment>